<dbReference type="EMBL" id="GANO01002178">
    <property type="protein sequence ID" value="JAB57693.1"/>
    <property type="molecule type" value="mRNA"/>
</dbReference>
<protein>
    <recommendedName>
        <fullName evidence="3 7">Neutral ceramidase</fullName>
        <ecNumber evidence="2 7">3.5.1.23</ecNumber>
    </recommendedName>
</protein>
<keyword evidence="6" id="KW-0862">Zinc</keyword>
<feature type="signal peptide" evidence="8">
    <location>
        <begin position="1"/>
        <end position="20"/>
    </location>
</feature>
<feature type="binding site" evidence="6">
    <location>
        <position position="461"/>
    </location>
    <ligand>
        <name>Zn(2+)</name>
        <dbReference type="ChEBI" id="CHEBI:29105"/>
    </ligand>
</feature>
<feature type="binding site" evidence="6">
    <location>
        <position position="496"/>
    </location>
    <ligand>
        <name>Zn(2+)</name>
        <dbReference type="ChEBI" id="CHEBI:29105"/>
    </ligand>
</feature>
<evidence type="ECO:0000256" key="2">
    <source>
        <dbReference type="ARBA" id="ARBA00011891"/>
    </source>
</evidence>
<keyword evidence="6" id="KW-0479">Metal-binding</keyword>
<comment type="cofactor">
    <cofactor evidence="6">
        <name>Zn(2+)</name>
        <dbReference type="ChEBI" id="CHEBI:29105"/>
    </cofactor>
    <text evidence="6">Binds 1 zinc ion per subunit.</text>
</comment>
<comment type="catalytic activity">
    <reaction evidence="7">
        <text>an N-acylsphing-4-enine + H2O = sphing-4-enine + a fatty acid</text>
        <dbReference type="Rhea" id="RHEA:20856"/>
        <dbReference type="ChEBI" id="CHEBI:15377"/>
        <dbReference type="ChEBI" id="CHEBI:28868"/>
        <dbReference type="ChEBI" id="CHEBI:52639"/>
        <dbReference type="ChEBI" id="CHEBI:57756"/>
        <dbReference type="EC" id="3.5.1.23"/>
    </reaction>
</comment>
<evidence type="ECO:0000256" key="7">
    <source>
        <dbReference type="RuleBase" id="RU366019"/>
    </source>
</evidence>
<evidence type="ECO:0000259" key="9">
    <source>
        <dbReference type="Pfam" id="PF04734"/>
    </source>
</evidence>
<sequence length="688" mass="76389">MKTILIIFSLVTQLRWEIFAYKIGVGRADCTGPPVEINFMGYGSFSQTGEGIHLRQFSRAFIIAENEERAVFVSVDAAMISYYVKRDVLTRLKQYYGNLFTEANLIISGTHTHSTPGGAMKSVLYDMSILGFIKETYNALVNGIYESIVRAQNNLMDGKVFFSQVKIDGITINRSPSAYENNPEDEKRIYSDNVDKNLMQLKFVDEANKIVGAINWFPIHPVSMNKTNRIISTDNVGFASILLEQKFNKNSLPGQGKFVGAFASSNLGDVSPNIKGAVCVKSGLPCDYLTSSCNDDTGPCVTLGPGNDMFESTKIVATKLSTVASDLLKQSGVEVIGKISSIHEFVNISSMSGVYFDPKSSQNQIQIKGCLPAMGYSFAAGTTDGPGGFSFKQGTNSGNPFWNTVRDFIYEPTAEDIECHRPKPILLNTGRMTFPYEWQPMIVGTSLLRIGNIILAPVTGEFTTMAGRRLRKMIQETVGGNVEVVIAGLSNTYTSYVTTPEEYQIQRYEGASTIFGPHTLTLYLQQYQKLLRALNNGQKLDSNLQPPNLDDKQISLASGVIFDSHPIGKPFGYVEIQPREQYTRGDSVSVKFISANPRNNLMHEKSYFTVEQLEGNGKWKIVATDANWETKFYWTRISTLLGTSEMVFIWEIPESAQAGQYRIQHFGNSLALTYTTPFQGVTNNFNVI</sequence>
<feature type="domain" description="Neutral/alkaline non-lysosomal ceramidase N-terminal" evidence="9">
    <location>
        <begin position="21"/>
        <end position="525"/>
    </location>
</feature>
<dbReference type="PANTHER" id="PTHR12670:SF1">
    <property type="entry name" value="NEUTRAL CERAMIDASE"/>
    <property type="match status" value="1"/>
</dbReference>
<feature type="active site" description="Nucleophile" evidence="5">
    <location>
        <position position="271"/>
    </location>
</feature>
<dbReference type="InterPro" id="IPR006823">
    <property type="entry name" value="Ceramidase_alk"/>
</dbReference>
<evidence type="ECO:0000256" key="6">
    <source>
        <dbReference type="PIRSR" id="PIRSR606823-2"/>
    </source>
</evidence>
<dbReference type="GO" id="GO:0005576">
    <property type="term" value="C:extracellular region"/>
    <property type="evidence" value="ECO:0007669"/>
    <property type="project" value="TreeGrafter"/>
</dbReference>
<keyword evidence="8" id="KW-0732">Signal</keyword>
<reference evidence="11" key="1">
    <citation type="journal article" date="2014" name="Insect Biochem. Mol. Biol.">
        <title>An insight into the sialome of the frog biting fly, Corethrella appendiculata.</title>
        <authorList>
            <person name="Ribeiro J.M.C."/>
            <person name="Chagas A.C."/>
            <person name="Pham V.M."/>
            <person name="Lounibos L.P."/>
            <person name="Calvo E."/>
        </authorList>
    </citation>
    <scope>NUCLEOTIDE SEQUENCE</scope>
    <source>
        <tissue evidence="11">Salivary glands</tissue>
    </source>
</reference>
<dbReference type="Pfam" id="PF17048">
    <property type="entry name" value="Ceramidse_alk_C"/>
    <property type="match status" value="1"/>
</dbReference>
<dbReference type="InterPro" id="IPR031329">
    <property type="entry name" value="NEUT/ALK_ceramidase_N"/>
</dbReference>
<keyword evidence="7" id="KW-0746">Sphingolipid metabolism</keyword>
<evidence type="ECO:0000256" key="4">
    <source>
        <dbReference type="ARBA" id="ARBA00022801"/>
    </source>
</evidence>
<dbReference type="Pfam" id="PF04734">
    <property type="entry name" value="Ceramidase_alk"/>
    <property type="match status" value="1"/>
</dbReference>
<feature type="binding site" evidence="6">
    <location>
        <position position="220"/>
    </location>
    <ligand>
        <name>Zn(2+)</name>
        <dbReference type="ChEBI" id="CHEBI:29105"/>
    </ligand>
</feature>
<dbReference type="GO" id="GO:0046872">
    <property type="term" value="F:metal ion binding"/>
    <property type="evidence" value="ECO:0007669"/>
    <property type="project" value="UniProtKB-KW"/>
</dbReference>
<dbReference type="GO" id="GO:0042759">
    <property type="term" value="P:long-chain fatty acid biosynthetic process"/>
    <property type="evidence" value="ECO:0007669"/>
    <property type="project" value="TreeGrafter"/>
</dbReference>
<feature type="domain" description="Neutral/alkaline non-lysosomal ceramidase C-terminal" evidence="10">
    <location>
        <begin position="527"/>
        <end position="687"/>
    </location>
</feature>
<dbReference type="GO" id="GO:0016020">
    <property type="term" value="C:membrane"/>
    <property type="evidence" value="ECO:0007669"/>
    <property type="project" value="GOC"/>
</dbReference>
<evidence type="ECO:0000259" key="10">
    <source>
        <dbReference type="Pfam" id="PF17048"/>
    </source>
</evidence>
<dbReference type="GO" id="GO:0046512">
    <property type="term" value="P:sphingosine biosynthetic process"/>
    <property type="evidence" value="ECO:0007669"/>
    <property type="project" value="TreeGrafter"/>
</dbReference>
<comment type="similarity">
    <text evidence="1 7">Belongs to the neutral ceramidase family.</text>
</comment>
<accession>U5ESX4</accession>
<organism evidence="11">
    <name type="scientific">Corethrella appendiculata</name>
    <dbReference type="NCBI Taxonomy" id="1370023"/>
    <lineage>
        <taxon>Eukaryota</taxon>
        <taxon>Metazoa</taxon>
        <taxon>Ecdysozoa</taxon>
        <taxon>Arthropoda</taxon>
        <taxon>Hexapoda</taxon>
        <taxon>Insecta</taxon>
        <taxon>Pterygota</taxon>
        <taxon>Neoptera</taxon>
        <taxon>Endopterygota</taxon>
        <taxon>Diptera</taxon>
        <taxon>Nematocera</taxon>
        <taxon>Culicoidea</taxon>
        <taxon>Chaoboridae</taxon>
        <taxon>Corethrella</taxon>
    </lineage>
</organism>
<keyword evidence="7" id="KW-0443">Lipid metabolism</keyword>
<evidence type="ECO:0000256" key="5">
    <source>
        <dbReference type="PIRSR" id="PIRSR606823-1"/>
    </source>
</evidence>
<dbReference type="EC" id="3.5.1.23" evidence="2 7"/>
<dbReference type="InterPro" id="IPR031331">
    <property type="entry name" value="NEUT/ALK_ceramidase_C"/>
</dbReference>
<evidence type="ECO:0000256" key="8">
    <source>
        <dbReference type="SAM" id="SignalP"/>
    </source>
</evidence>
<feature type="binding site" evidence="6">
    <location>
        <position position="111"/>
    </location>
    <ligand>
        <name>Zn(2+)</name>
        <dbReference type="ChEBI" id="CHEBI:29105"/>
    </ligand>
</feature>
<dbReference type="GO" id="GO:0046514">
    <property type="term" value="P:ceramide catabolic process"/>
    <property type="evidence" value="ECO:0007669"/>
    <property type="project" value="InterPro"/>
</dbReference>
<dbReference type="PANTHER" id="PTHR12670">
    <property type="entry name" value="CERAMIDASE"/>
    <property type="match status" value="1"/>
</dbReference>
<name>U5ESX4_9DIPT</name>
<evidence type="ECO:0000256" key="3">
    <source>
        <dbReference type="ARBA" id="ARBA00019235"/>
    </source>
</evidence>
<proteinExistence type="evidence at transcript level"/>
<feature type="chain" id="PRO_5004660159" description="Neutral ceramidase" evidence="8">
    <location>
        <begin position="21"/>
        <end position="688"/>
    </location>
</feature>
<keyword evidence="4 7" id="KW-0378">Hydrolase</keyword>
<dbReference type="InterPro" id="IPR038445">
    <property type="entry name" value="NCDase_C_sf"/>
</dbReference>
<dbReference type="AlphaFoldDB" id="U5ESX4"/>
<evidence type="ECO:0000256" key="1">
    <source>
        <dbReference type="ARBA" id="ARBA00009835"/>
    </source>
</evidence>
<dbReference type="GO" id="GO:0017040">
    <property type="term" value="F:N-acylsphingosine amidohydrolase activity"/>
    <property type="evidence" value="ECO:0007669"/>
    <property type="project" value="UniProtKB-UniRule"/>
</dbReference>
<dbReference type="Gene3D" id="2.60.40.2300">
    <property type="entry name" value="Neutral/alkaline non-lysosomal ceramidase, C-terminal domain"/>
    <property type="match status" value="1"/>
</dbReference>
<evidence type="ECO:0000313" key="11">
    <source>
        <dbReference type="EMBL" id="JAB57693.1"/>
    </source>
</evidence>